<gene>
    <name evidence="1" type="primary">31</name>
    <name evidence="1" type="ORF">SEA_QUESADILLA_31</name>
</gene>
<dbReference type="EMBL" id="MN617843">
    <property type="protein sequence ID" value="QGH75279.1"/>
    <property type="molecule type" value="Genomic_DNA"/>
</dbReference>
<organism evidence="1 2">
    <name type="scientific">Mycobacterium phage Quesadilla</name>
    <dbReference type="NCBI Taxonomy" id="2664226"/>
    <lineage>
        <taxon>Viruses</taxon>
        <taxon>Duplodnaviria</taxon>
        <taxon>Heunggongvirae</taxon>
        <taxon>Uroviricota</taxon>
        <taxon>Caudoviricetes</taxon>
        <taxon>Bclasvirinae</taxon>
        <taxon>Quesadillavirus</taxon>
        <taxon>Quesadillavirus quesadilla</taxon>
    </lineage>
</organism>
<accession>A0A5Q2WF14</accession>
<protein>
    <submittedName>
        <fullName evidence="1">Minor tail protein</fullName>
    </submittedName>
</protein>
<dbReference type="GeneID" id="60321195"/>
<dbReference type="RefSeq" id="YP_009949787.1">
    <property type="nucleotide sequence ID" value="NC_051584.1"/>
</dbReference>
<reference evidence="1 2" key="1">
    <citation type="submission" date="2019-10" db="EMBL/GenBank/DDBJ databases">
        <authorList>
            <person name="Jorgensen H.J."/>
            <person name="Tolsma S."/>
            <person name="Caruso S.M."/>
            <person name="Garlena R.A."/>
            <person name="Russell D.A."/>
            <person name="Pope W.H."/>
            <person name="Jacobs-Se D."/>
            <person name="Hatfull G.F."/>
        </authorList>
    </citation>
    <scope>NUCLEOTIDE SEQUENCE [LARGE SCALE GENOMIC DNA]</scope>
</reference>
<evidence type="ECO:0000313" key="1">
    <source>
        <dbReference type="EMBL" id="QGH75279.1"/>
    </source>
</evidence>
<name>A0A5Q2WF14_9CAUD</name>
<proteinExistence type="predicted"/>
<dbReference type="Proteomes" id="UP000370142">
    <property type="component" value="Segment"/>
</dbReference>
<evidence type="ECO:0000313" key="2">
    <source>
        <dbReference type="Proteomes" id="UP000370142"/>
    </source>
</evidence>
<dbReference type="KEGG" id="vg:60321195"/>
<sequence length="834" mass="86681">MSTATIPGRAPSTDAELVRNLHDRIARLESARTVRVGPWVLGTDNATGNLIATRPGQTVLIDGEGATEIASQAINLSGLESKFVTPEQLELALEGVGGGGPIEDVLGIIQSKFADLYQMLTGSGVDPLQALAKLGDFLKIELGGPVDVSRLPLLPLAHIRDIITELLDDPDFSNPLTLIDLPDWDWLDTDGVDTPGVAQTIADGLTHTIFSNNIPVAEGDTLDVMAKAKWLGLTTSGANPLRVLVSFYNAAGAMIGGGPVLAAQGGAAGNSGGLGGWTTLTGQLPVPAGAKYAVQELTVTPAATGGTVRFGQASVSKSGLLPQGYVSGLLDAISGLWTGIQARLDDFMDLLDVFGGFGVGTGQGQLSDVAARISKLNPLTGTFDSAWLTNMAAITLPNGLSQVPQLGGLVDKATGALSGATQAGQAVVGATVTTAEQVMANLYNMLTANTRKVQALEAQNTASTVGGRQFNINFADYPDGPFPSGLFNLSYSGPGSSVLVISGGKAQWSMVNNGYRRATMQYPTPTLTSFQIVRGTMASPPSQGTNVRIWSVGRANAAMTEFVFARGYCTGFLSYKGDIGAYIGGVERVWASGISLTWSLDLRVVMGVGINARRHMVLSGDTIVWDGIEPAAFQSSLDSNHLYWGAISETDGSNAPGNVAGASVVDNAPPAVVGSTFRASRRIASDVTIAAGGAMLPANFYETVDYISPDITWSPSENAIYVSKQGTYLAQWRCFHGAFATGTSGAGLLWVKRQGGSWQRYALGPMDECPFNVGFGVMATPTNATFGTAIIALNPGDAIAAGFQFSNSMSNTGDAATLADGSQTWFAATRVGIA</sequence>
<keyword evidence="2" id="KW-1185">Reference proteome</keyword>